<sequence length="144" mass="15652">MAASNIVLADAQATPVNHTFVPMGPDANRVFWFEDQSQATPNGFWRISVSLKRPPPATSGTSANGRSFRVSIQLNEPVLETLGTNTVSGIPPAPTVAYIPRGTVEYVLPERAVLQNRKDLRKMLASLLAETQMTAVVETLTMPF</sequence>
<comment type="subcellular location">
    <subcellularLocation>
        <location evidence="1">Virion</location>
    </subcellularLocation>
</comment>
<keyword evidence="2" id="KW-0167">Capsid protein</keyword>
<evidence type="ECO:0000256" key="2">
    <source>
        <dbReference type="ARBA" id="ARBA00022561"/>
    </source>
</evidence>
<gene>
    <name evidence="4" type="ORF">H4Bulk46582_000002</name>
</gene>
<dbReference type="GO" id="GO:0019028">
    <property type="term" value="C:viral capsid"/>
    <property type="evidence" value="ECO:0007669"/>
    <property type="project" value="UniProtKB-KW"/>
</dbReference>
<evidence type="ECO:0000313" key="4">
    <source>
        <dbReference type="EMBL" id="QDH86630.1"/>
    </source>
</evidence>
<dbReference type="EMBL" id="MN032811">
    <property type="protein sequence ID" value="QDH86630.1"/>
    <property type="molecule type" value="Genomic_RNA"/>
</dbReference>
<keyword evidence="3" id="KW-0946">Virion</keyword>
<dbReference type="InterPro" id="IPR015954">
    <property type="entry name" value="Phage_RNA-type_capsid"/>
</dbReference>
<protein>
    <submittedName>
        <fullName evidence="4">Uncharacterized protein</fullName>
    </submittedName>
</protein>
<dbReference type="SUPFAM" id="SSF55405">
    <property type="entry name" value="RNA bacteriophage capsid protein"/>
    <property type="match status" value="1"/>
</dbReference>
<evidence type="ECO:0000256" key="3">
    <source>
        <dbReference type="ARBA" id="ARBA00022844"/>
    </source>
</evidence>
<proteinExistence type="predicted"/>
<accession>A0A514CZ40</accession>
<organism evidence="4">
    <name type="scientific">Leviviridae sp</name>
    <dbReference type="NCBI Taxonomy" id="2027243"/>
    <lineage>
        <taxon>Viruses</taxon>
        <taxon>Riboviria</taxon>
        <taxon>Orthornavirae</taxon>
        <taxon>Lenarviricota</taxon>
        <taxon>Leviviricetes</taxon>
        <taxon>Norzivirales</taxon>
        <taxon>Fiersviridae</taxon>
    </lineage>
</organism>
<reference evidence="4" key="1">
    <citation type="submission" date="2019-05" db="EMBL/GenBank/DDBJ databases">
        <title>Metatranscriptomic reconstruction reveals RNA viruses with the potential to shape carbon cycling in soil.</title>
        <authorList>
            <person name="Starr E.P."/>
            <person name="Nuccio E."/>
            <person name="Pett-Ridge J."/>
            <person name="Banfield J.F."/>
            <person name="Firestone M.K."/>
        </authorList>
    </citation>
    <scope>NUCLEOTIDE SEQUENCE</scope>
    <source>
        <strain evidence="4">H4_Bulk_46_scaffold_582</strain>
    </source>
</reference>
<dbReference type="Gene3D" id="3.30.380.10">
    <property type="entry name" value="MS2 Viral Coat Protein"/>
    <property type="match status" value="1"/>
</dbReference>
<name>A0A514CZ40_9VIRU</name>
<evidence type="ECO:0000256" key="1">
    <source>
        <dbReference type="ARBA" id="ARBA00004328"/>
    </source>
</evidence>